<dbReference type="InterPro" id="IPR051420">
    <property type="entry name" value="Ser_Thr_Kinases_DiverseReg"/>
</dbReference>
<sequence length="179" mass="20239">MRRPKQDFSSLGEHTKTEELDTYYFPKEGFNYQDLVVATRNFSDTAIVGKGACGTVYKATMSDGEILAVKKLKSRGEGASTDNSFCAEISTLGKIRHKNIVKLYGFCYHNDSNLILYEYMANGKYAYTMKVTEKCDIYSFGVVLLELITDLSAKRTIEEIIFFLDVSFGVNLSTRFCKD</sequence>
<evidence type="ECO:0000256" key="2">
    <source>
        <dbReference type="ARBA" id="ARBA00022527"/>
    </source>
</evidence>
<comment type="catalytic activity">
    <reaction evidence="7">
        <text>L-threonyl-[protein] + ATP = O-phospho-L-threonyl-[protein] + ADP + H(+)</text>
        <dbReference type="Rhea" id="RHEA:46608"/>
        <dbReference type="Rhea" id="RHEA-COMP:11060"/>
        <dbReference type="Rhea" id="RHEA-COMP:11605"/>
        <dbReference type="ChEBI" id="CHEBI:15378"/>
        <dbReference type="ChEBI" id="CHEBI:30013"/>
        <dbReference type="ChEBI" id="CHEBI:30616"/>
        <dbReference type="ChEBI" id="CHEBI:61977"/>
        <dbReference type="ChEBI" id="CHEBI:456216"/>
        <dbReference type="EC" id="2.7.11.1"/>
    </reaction>
</comment>
<dbReference type="PROSITE" id="PS50011">
    <property type="entry name" value="PROTEIN_KINASE_DOM"/>
    <property type="match status" value="1"/>
</dbReference>
<dbReference type="Pfam" id="PF00069">
    <property type="entry name" value="Pkinase"/>
    <property type="match status" value="1"/>
</dbReference>
<evidence type="ECO:0000259" key="9">
    <source>
        <dbReference type="PROSITE" id="PS50011"/>
    </source>
</evidence>
<keyword evidence="3" id="KW-0808">Transferase</keyword>
<dbReference type="Proteomes" id="UP001634393">
    <property type="component" value="Unassembled WGS sequence"/>
</dbReference>
<keyword evidence="11" id="KW-1185">Reference proteome</keyword>
<dbReference type="AlphaFoldDB" id="A0ABD3T2Q7"/>
<dbReference type="FunFam" id="3.30.200.20:FF:000219">
    <property type="entry name" value="Leucine-rich repeat receptor-like serine/threonine-protein kinase"/>
    <property type="match status" value="1"/>
</dbReference>
<dbReference type="SUPFAM" id="SSF56112">
    <property type="entry name" value="Protein kinase-like (PK-like)"/>
    <property type="match status" value="1"/>
</dbReference>
<dbReference type="EMBL" id="JBJXBP010000005">
    <property type="protein sequence ID" value="KAL3830845.1"/>
    <property type="molecule type" value="Genomic_DNA"/>
</dbReference>
<feature type="domain" description="Protein kinase" evidence="9">
    <location>
        <begin position="42"/>
        <end position="179"/>
    </location>
</feature>
<accession>A0ABD3T2Q7</accession>
<evidence type="ECO:0000256" key="1">
    <source>
        <dbReference type="ARBA" id="ARBA00012513"/>
    </source>
</evidence>
<dbReference type="Gene3D" id="3.30.200.20">
    <property type="entry name" value="Phosphorylase Kinase, domain 1"/>
    <property type="match status" value="1"/>
</dbReference>
<evidence type="ECO:0000256" key="7">
    <source>
        <dbReference type="ARBA" id="ARBA00047899"/>
    </source>
</evidence>
<keyword evidence="6" id="KW-0067">ATP-binding</keyword>
<protein>
    <recommendedName>
        <fullName evidence="1">non-specific serine/threonine protein kinase</fullName>
        <ecNumber evidence="1">2.7.11.1</ecNumber>
    </recommendedName>
</protein>
<evidence type="ECO:0000256" key="3">
    <source>
        <dbReference type="ARBA" id="ARBA00022679"/>
    </source>
</evidence>
<evidence type="ECO:0000256" key="5">
    <source>
        <dbReference type="ARBA" id="ARBA00022777"/>
    </source>
</evidence>
<name>A0ABD3T2Q7_9LAMI</name>
<dbReference type="Gene3D" id="1.10.510.10">
    <property type="entry name" value="Transferase(Phosphotransferase) domain 1"/>
    <property type="match status" value="1"/>
</dbReference>
<keyword evidence="2" id="KW-0723">Serine/threonine-protein kinase</keyword>
<dbReference type="PANTHER" id="PTHR48005">
    <property type="entry name" value="LEUCINE RICH REPEAT KINASE 2"/>
    <property type="match status" value="1"/>
</dbReference>
<dbReference type="GO" id="GO:0005524">
    <property type="term" value="F:ATP binding"/>
    <property type="evidence" value="ECO:0007669"/>
    <property type="project" value="UniProtKB-KW"/>
</dbReference>
<proteinExistence type="predicted"/>
<dbReference type="GO" id="GO:0004674">
    <property type="term" value="F:protein serine/threonine kinase activity"/>
    <property type="evidence" value="ECO:0007669"/>
    <property type="project" value="UniProtKB-KW"/>
</dbReference>
<gene>
    <name evidence="10" type="ORF">ACJIZ3_019647</name>
</gene>
<evidence type="ECO:0000256" key="6">
    <source>
        <dbReference type="ARBA" id="ARBA00022840"/>
    </source>
</evidence>
<dbReference type="EC" id="2.7.11.1" evidence="1"/>
<dbReference type="InterPro" id="IPR011009">
    <property type="entry name" value="Kinase-like_dom_sf"/>
</dbReference>
<dbReference type="InterPro" id="IPR000719">
    <property type="entry name" value="Prot_kinase_dom"/>
</dbReference>
<keyword evidence="4" id="KW-0547">Nucleotide-binding</keyword>
<evidence type="ECO:0000256" key="8">
    <source>
        <dbReference type="ARBA" id="ARBA00048679"/>
    </source>
</evidence>
<evidence type="ECO:0000313" key="10">
    <source>
        <dbReference type="EMBL" id="KAL3830845.1"/>
    </source>
</evidence>
<evidence type="ECO:0000256" key="4">
    <source>
        <dbReference type="ARBA" id="ARBA00022741"/>
    </source>
</evidence>
<evidence type="ECO:0000313" key="11">
    <source>
        <dbReference type="Proteomes" id="UP001634393"/>
    </source>
</evidence>
<dbReference type="PANTHER" id="PTHR48005:SF80">
    <property type="entry name" value="LEUCINE-RICH REPEAT RECEPTOR-LIKE SERINE_THREONINE-PROTEIN KINASE"/>
    <property type="match status" value="1"/>
</dbReference>
<comment type="caution">
    <text evidence="10">The sequence shown here is derived from an EMBL/GenBank/DDBJ whole genome shotgun (WGS) entry which is preliminary data.</text>
</comment>
<organism evidence="10 11">
    <name type="scientific">Penstemon smallii</name>
    <dbReference type="NCBI Taxonomy" id="265156"/>
    <lineage>
        <taxon>Eukaryota</taxon>
        <taxon>Viridiplantae</taxon>
        <taxon>Streptophyta</taxon>
        <taxon>Embryophyta</taxon>
        <taxon>Tracheophyta</taxon>
        <taxon>Spermatophyta</taxon>
        <taxon>Magnoliopsida</taxon>
        <taxon>eudicotyledons</taxon>
        <taxon>Gunneridae</taxon>
        <taxon>Pentapetalae</taxon>
        <taxon>asterids</taxon>
        <taxon>lamiids</taxon>
        <taxon>Lamiales</taxon>
        <taxon>Plantaginaceae</taxon>
        <taxon>Cheloneae</taxon>
        <taxon>Penstemon</taxon>
    </lineage>
</organism>
<comment type="catalytic activity">
    <reaction evidence="8">
        <text>L-seryl-[protein] + ATP = O-phospho-L-seryl-[protein] + ADP + H(+)</text>
        <dbReference type="Rhea" id="RHEA:17989"/>
        <dbReference type="Rhea" id="RHEA-COMP:9863"/>
        <dbReference type="Rhea" id="RHEA-COMP:11604"/>
        <dbReference type="ChEBI" id="CHEBI:15378"/>
        <dbReference type="ChEBI" id="CHEBI:29999"/>
        <dbReference type="ChEBI" id="CHEBI:30616"/>
        <dbReference type="ChEBI" id="CHEBI:83421"/>
        <dbReference type="ChEBI" id="CHEBI:456216"/>
        <dbReference type="EC" id="2.7.11.1"/>
    </reaction>
</comment>
<reference evidence="10 11" key="1">
    <citation type="submission" date="2024-12" db="EMBL/GenBank/DDBJ databases">
        <title>The unique morphological basis and parallel evolutionary history of personate flowers in Penstemon.</title>
        <authorList>
            <person name="Depatie T.H."/>
            <person name="Wessinger C.A."/>
        </authorList>
    </citation>
    <scope>NUCLEOTIDE SEQUENCE [LARGE SCALE GENOMIC DNA]</scope>
    <source>
        <strain evidence="10">WTNN_2</strain>
        <tissue evidence="10">Leaf</tissue>
    </source>
</reference>
<keyword evidence="5" id="KW-0418">Kinase</keyword>